<organism evidence="1 2">
    <name type="scientific">Scytalidium lignicola</name>
    <name type="common">Hyphomycete</name>
    <dbReference type="NCBI Taxonomy" id="5539"/>
    <lineage>
        <taxon>Eukaryota</taxon>
        <taxon>Fungi</taxon>
        <taxon>Dikarya</taxon>
        <taxon>Ascomycota</taxon>
        <taxon>Pezizomycotina</taxon>
        <taxon>Leotiomycetes</taxon>
        <taxon>Leotiomycetes incertae sedis</taxon>
        <taxon>Scytalidium</taxon>
    </lineage>
</organism>
<dbReference type="OrthoDB" id="5291055at2759"/>
<dbReference type="Pfam" id="PF12224">
    <property type="entry name" value="Amidoligase_2"/>
    <property type="match status" value="1"/>
</dbReference>
<dbReference type="STRING" id="5539.A0A3E2HHM6"/>
<reference evidence="1 2" key="1">
    <citation type="submission" date="2018-05" db="EMBL/GenBank/DDBJ databases">
        <title>Draft genome sequence of Scytalidium lignicola DSM 105466, a ubiquitous saprotrophic fungus.</title>
        <authorList>
            <person name="Buettner E."/>
            <person name="Gebauer A.M."/>
            <person name="Hofrichter M."/>
            <person name="Liers C."/>
            <person name="Kellner H."/>
        </authorList>
    </citation>
    <scope>NUCLEOTIDE SEQUENCE [LARGE SCALE GENOMIC DNA]</scope>
    <source>
        <strain evidence="1 2">DSM 105466</strain>
    </source>
</reference>
<dbReference type="InterPro" id="IPR022025">
    <property type="entry name" value="Amidoligase_2"/>
</dbReference>
<dbReference type="PANTHER" id="PTHR36847:SF1">
    <property type="entry name" value="AMIDOLIGASE ENZYME"/>
    <property type="match status" value="1"/>
</dbReference>
<accession>A0A3E2HHM6</accession>
<dbReference type="Proteomes" id="UP000258309">
    <property type="component" value="Unassembled WGS sequence"/>
</dbReference>
<evidence type="ECO:0008006" key="3">
    <source>
        <dbReference type="Google" id="ProtNLM"/>
    </source>
</evidence>
<dbReference type="PANTHER" id="PTHR36847">
    <property type="entry name" value="AMIDOLIGASE ENZYME"/>
    <property type="match status" value="1"/>
</dbReference>
<proteinExistence type="predicted"/>
<dbReference type="EMBL" id="NCSJ02000045">
    <property type="protein sequence ID" value="RFU32926.1"/>
    <property type="molecule type" value="Genomic_DNA"/>
</dbReference>
<comment type="caution">
    <text evidence="1">The sequence shown here is derived from an EMBL/GenBank/DDBJ whole genome shotgun (WGS) entry which is preliminary data.</text>
</comment>
<feature type="non-terminal residue" evidence="1">
    <location>
        <position position="254"/>
    </location>
</feature>
<sequence>MSDPACRFRFGVEIEVVAEPRELFMPAWTASQYYERLAECLRERHLNAIADSLCDGHRKHPEHYDKWFITKDASLGRPIYPLLALEIVSPKLDMNNDWVGQLRLLWDTLSDVFKKRAKDIRCGSHVHVSPIYNPFTLAELREIAFAIITYEDYIYTILPIERRDHSYCKQNTQISPVLQNHLMKGKSSQALKNVRTAIKRTGDAEELFDVFEKESSLQFTNRVSKIQFRGGADLGEHKKECRPHGNDLVYSKRL</sequence>
<dbReference type="OMA" id="ANNRYCK"/>
<evidence type="ECO:0000313" key="2">
    <source>
        <dbReference type="Proteomes" id="UP000258309"/>
    </source>
</evidence>
<dbReference type="AlphaFoldDB" id="A0A3E2HHM6"/>
<name>A0A3E2HHM6_SCYLI</name>
<evidence type="ECO:0000313" key="1">
    <source>
        <dbReference type="EMBL" id="RFU32926.1"/>
    </source>
</evidence>
<gene>
    <name evidence="1" type="ORF">B7463_g3422</name>
</gene>
<feature type="non-terminal residue" evidence="1">
    <location>
        <position position="1"/>
    </location>
</feature>
<protein>
    <recommendedName>
        <fullName evidence="3">Amidoligase enzyme</fullName>
    </recommendedName>
</protein>
<keyword evidence="2" id="KW-1185">Reference proteome</keyword>